<dbReference type="PANTHER" id="PTHR43180:SF31">
    <property type="entry name" value="CHAIN DEHYDROGENASE_REDUCTASE, PUTATIVE (AFU_ORTHOLOGUE AFUA_2G16570)-RELATED"/>
    <property type="match status" value="1"/>
</dbReference>
<proteinExistence type="inferred from homology"/>
<dbReference type="PRINTS" id="PR00081">
    <property type="entry name" value="GDHRDH"/>
</dbReference>
<dbReference type="VEuPathDB" id="FungiDB:PV09_04488"/>
<dbReference type="GO" id="GO:0016491">
    <property type="term" value="F:oxidoreductase activity"/>
    <property type="evidence" value="ECO:0007669"/>
    <property type="project" value="UniProtKB-KW"/>
</dbReference>
<dbReference type="PROSITE" id="PS00061">
    <property type="entry name" value="ADH_SHORT"/>
    <property type="match status" value="1"/>
</dbReference>
<evidence type="ECO:0008006" key="6">
    <source>
        <dbReference type="Google" id="ProtNLM"/>
    </source>
</evidence>
<dbReference type="Pfam" id="PF00106">
    <property type="entry name" value="adh_short"/>
    <property type="match status" value="1"/>
</dbReference>
<gene>
    <name evidence="4" type="ORF">PV09_04488</name>
</gene>
<evidence type="ECO:0000313" key="4">
    <source>
        <dbReference type="EMBL" id="KIW04175.1"/>
    </source>
</evidence>
<keyword evidence="5" id="KW-1185">Reference proteome</keyword>
<dbReference type="Gene3D" id="3.40.50.720">
    <property type="entry name" value="NAD(P)-binding Rossmann-like Domain"/>
    <property type="match status" value="1"/>
</dbReference>
<dbReference type="STRING" id="253628.A0A0D2ACD8"/>
<dbReference type="EMBL" id="KN847541">
    <property type="protein sequence ID" value="KIW04175.1"/>
    <property type="molecule type" value="Genomic_DNA"/>
</dbReference>
<dbReference type="RefSeq" id="XP_016214044.1">
    <property type="nucleotide sequence ID" value="XM_016357842.1"/>
</dbReference>
<dbReference type="SUPFAM" id="SSF51735">
    <property type="entry name" value="NAD(P)-binding Rossmann-fold domains"/>
    <property type="match status" value="1"/>
</dbReference>
<comment type="similarity">
    <text evidence="1">Belongs to the short-chain dehydrogenases/reductases (SDR) family.</text>
</comment>
<organism evidence="4 5">
    <name type="scientific">Verruconis gallopava</name>
    <dbReference type="NCBI Taxonomy" id="253628"/>
    <lineage>
        <taxon>Eukaryota</taxon>
        <taxon>Fungi</taxon>
        <taxon>Dikarya</taxon>
        <taxon>Ascomycota</taxon>
        <taxon>Pezizomycotina</taxon>
        <taxon>Dothideomycetes</taxon>
        <taxon>Pleosporomycetidae</taxon>
        <taxon>Venturiales</taxon>
        <taxon>Sympoventuriaceae</taxon>
        <taxon>Verruconis</taxon>
    </lineage>
</organism>
<dbReference type="AlphaFoldDB" id="A0A0D2ACD8"/>
<dbReference type="InterPro" id="IPR036291">
    <property type="entry name" value="NAD(P)-bd_dom_sf"/>
</dbReference>
<evidence type="ECO:0000256" key="3">
    <source>
        <dbReference type="ARBA" id="ARBA00023002"/>
    </source>
</evidence>
<protein>
    <recommendedName>
        <fullName evidence="6">NAD(P)-binding protein</fullName>
    </recommendedName>
</protein>
<dbReference type="HOGENOM" id="CLU_010194_13_3_1"/>
<dbReference type="OrthoDB" id="5371740at2759"/>
<evidence type="ECO:0000256" key="2">
    <source>
        <dbReference type="ARBA" id="ARBA00022857"/>
    </source>
</evidence>
<evidence type="ECO:0000256" key="1">
    <source>
        <dbReference type="ARBA" id="ARBA00006484"/>
    </source>
</evidence>
<dbReference type="InParanoid" id="A0A0D2ACD8"/>
<dbReference type="InterPro" id="IPR020904">
    <property type="entry name" value="Sc_DH/Rdtase_CS"/>
</dbReference>
<dbReference type="PANTHER" id="PTHR43180">
    <property type="entry name" value="3-OXOACYL-(ACYL-CARRIER-PROTEIN) REDUCTASE (AFU_ORTHOLOGUE AFUA_6G11210)"/>
    <property type="match status" value="1"/>
</dbReference>
<dbReference type="InterPro" id="IPR002347">
    <property type="entry name" value="SDR_fam"/>
</dbReference>
<name>A0A0D2ACD8_9PEZI</name>
<reference evidence="4 5" key="1">
    <citation type="submission" date="2015-01" db="EMBL/GenBank/DDBJ databases">
        <title>The Genome Sequence of Ochroconis gallopava CBS43764.</title>
        <authorList>
            <consortium name="The Broad Institute Genomics Platform"/>
            <person name="Cuomo C."/>
            <person name="de Hoog S."/>
            <person name="Gorbushina A."/>
            <person name="Stielow B."/>
            <person name="Teixiera M."/>
            <person name="Abouelleil A."/>
            <person name="Chapman S.B."/>
            <person name="Priest M."/>
            <person name="Young S.K."/>
            <person name="Wortman J."/>
            <person name="Nusbaum C."/>
            <person name="Birren B."/>
        </authorList>
    </citation>
    <scope>NUCLEOTIDE SEQUENCE [LARGE SCALE GENOMIC DNA]</scope>
    <source>
        <strain evidence="4 5">CBS 43764</strain>
    </source>
</reference>
<accession>A0A0D2ACD8</accession>
<keyword evidence="3" id="KW-0560">Oxidoreductase</keyword>
<evidence type="ECO:0000313" key="5">
    <source>
        <dbReference type="Proteomes" id="UP000053259"/>
    </source>
</evidence>
<dbReference type="GeneID" id="27312461"/>
<sequence>MPVPYKNIGPVNPADEVDLSKLKDKNVIVTGGSSGLGSAYVQAFLSAGAYVTNADVQEPVNYSPPSEGKYQYVRCDVTKFKDQVNAFKSALKLSPTGRIDVVVANAGISGLDPVFTLSDTADPEEPDLKILNVDLIGVLWTAKCAMHYWQFDSRPPQEKCFIIKSSLAGYLAVPAATLYSVSKYGVRGLMVQMRMADRCRVNVIAPWFISTDIMSDAVKERIGASLKSMKSDWAEVEDAAKAVMKVATDENINGRALAIVPRMDVEEGYMDCEADQYPEGTLLHKWSNFFDSGFNHRTLPKEKQ</sequence>
<dbReference type="Proteomes" id="UP000053259">
    <property type="component" value="Unassembled WGS sequence"/>
</dbReference>
<keyword evidence="2" id="KW-0521">NADP</keyword>